<dbReference type="EMBL" id="CBMI010003888">
    <property type="protein sequence ID" value="CEG05414.1"/>
    <property type="molecule type" value="Genomic_DNA"/>
</dbReference>
<organism evidence="1">
    <name type="scientific">Fusarium clavum</name>
    <dbReference type="NCBI Taxonomy" id="2594811"/>
    <lineage>
        <taxon>Eukaryota</taxon>
        <taxon>Fungi</taxon>
        <taxon>Dikarya</taxon>
        <taxon>Ascomycota</taxon>
        <taxon>Pezizomycotina</taxon>
        <taxon>Sordariomycetes</taxon>
        <taxon>Hypocreomycetidae</taxon>
        <taxon>Hypocreales</taxon>
        <taxon>Nectriaceae</taxon>
        <taxon>Fusarium</taxon>
        <taxon>Fusarium incarnatum-equiseti species complex</taxon>
    </lineage>
</organism>
<evidence type="ECO:0000313" key="1">
    <source>
        <dbReference type="EMBL" id="CEG05414.1"/>
    </source>
</evidence>
<comment type="caution">
    <text evidence="1">The sequence shown here is derived from an EMBL/GenBank/DDBJ whole genome shotgun (WGS) entry which is preliminary data.</text>
</comment>
<protein>
    <submittedName>
        <fullName evidence="1">WGS project CBMI000000000 data, contig CS3069_c003890</fullName>
    </submittedName>
</protein>
<accession>A0A090MEA3</accession>
<name>A0A090MEA3_9HYPO</name>
<reference evidence="1" key="1">
    <citation type="submission" date="2013-05" db="EMBL/GenBank/DDBJ databases">
        <title>Draft genome sequences of six wheat associated Fusarium spp. isolates.</title>
        <authorList>
            <person name="Moolhuijzen P.M."/>
            <person name="Manners J.M."/>
            <person name="Wilcox S."/>
            <person name="Bellgard M.I."/>
            <person name="Gardiner D.M."/>
        </authorList>
    </citation>
    <scope>NUCLEOTIDE SEQUENCE</scope>
    <source>
        <strain evidence="1">CS3069</strain>
    </source>
</reference>
<gene>
    <name evidence="1" type="ORF">BN850_0112780</name>
</gene>
<dbReference type="AlphaFoldDB" id="A0A090MEA3"/>
<sequence>MPSEGISILVLLQRPSVPYETDHFFLSLDAPLSGARFNEVKNMPAYYAHGRHGYCERFKA</sequence>
<proteinExistence type="predicted"/>